<dbReference type="EMBL" id="MIYZ01000024">
    <property type="protein sequence ID" value="OIR22087.1"/>
    <property type="molecule type" value="Genomic_DNA"/>
</dbReference>
<organism evidence="3 4">
    <name type="scientific">Marine Group III euryarchaeote CG-Epi2</name>
    <dbReference type="NCBI Taxonomy" id="1888996"/>
    <lineage>
        <taxon>Archaea</taxon>
        <taxon>Methanobacteriati</taxon>
        <taxon>Thermoplasmatota</taxon>
        <taxon>Thermoplasmata</taxon>
        <taxon>Candidatus Thermoprofundales</taxon>
    </lineage>
</organism>
<dbReference type="AlphaFoldDB" id="A0A1J5TMB3"/>
<dbReference type="GO" id="GO:0008743">
    <property type="term" value="F:L-threonine 3-dehydrogenase activity"/>
    <property type="evidence" value="ECO:0007669"/>
    <property type="project" value="TreeGrafter"/>
</dbReference>
<protein>
    <recommendedName>
        <fullName evidence="2">NAD-dependent epimerase/dehydratase domain-containing protein</fullName>
    </recommendedName>
</protein>
<dbReference type="GO" id="GO:0006567">
    <property type="term" value="P:L-threonine catabolic process"/>
    <property type="evidence" value="ECO:0007669"/>
    <property type="project" value="TreeGrafter"/>
</dbReference>
<evidence type="ECO:0000259" key="2">
    <source>
        <dbReference type="Pfam" id="PF01370"/>
    </source>
</evidence>
<dbReference type="InterPro" id="IPR036291">
    <property type="entry name" value="NAD(P)-bd_dom_sf"/>
</dbReference>
<evidence type="ECO:0000256" key="1">
    <source>
        <dbReference type="ARBA" id="ARBA00007637"/>
    </source>
</evidence>
<sequence length="312" mass="34877">MDNTKKILVTGAAGQIGIELTAALREKYGTESVMAIDIRETEAAKSGPFKICNILDLNKYKKIVNDNNIGTVYHLAAILSATGEKNPKLCFDVNMNGLQNVLEVAREYNQRIFCPSSIAVFGPDVPKENTPQNVALNPTTVYGLTKVAGELLCDYYVNKYNVDIRGIRYPGLISWKNRPSGGTTDYAVEIYFGATQNEKYQCFVNEETRLPMMYMPDAIRGTLELMDAPLKSLKHHSNYNLSGMSFSAGELAESIQKVIPNFECTFKPDSRQEIADSWPVTIDDGAAKKDWGWKPKFNITTMTKDMLKNLRN</sequence>
<dbReference type="InterPro" id="IPR001509">
    <property type="entry name" value="Epimerase_deHydtase"/>
</dbReference>
<dbReference type="SUPFAM" id="SSF51735">
    <property type="entry name" value="NAD(P)-binding Rossmann-fold domains"/>
    <property type="match status" value="1"/>
</dbReference>
<dbReference type="InterPro" id="IPR051225">
    <property type="entry name" value="NAD(P)_epim/dehydratase"/>
</dbReference>
<dbReference type="Pfam" id="PF01370">
    <property type="entry name" value="Epimerase"/>
    <property type="match status" value="1"/>
</dbReference>
<evidence type="ECO:0000313" key="3">
    <source>
        <dbReference type="EMBL" id="OIR22087.1"/>
    </source>
</evidence>
<proteinExistence type="inferred from homology"/>
<dbReference type="PANTHER" id="PTHR42687">
    <property type="entry name" value="L-THREONINE 3-DEHYDROGENASE"/>
    <property type="match status" value="1"/>
</dbReference>
<dbReference type="Gene3D" id="3.40.50.720">
    <property type="entry name" value="NAD(P)-binding Rossmann-like Domain"/>
    <property type="match status" value="1"/>
</dbReference>
<accession>A0A1J5TMB3</accession>
<feature type="domain" description="NAD-dependent epimerase/dehydratase" evidence="2">
    <location>
        <begin position="7"/>
        <end position="234"/>
    </location>
</feature>
<reference evidence="3 4" key="1">
    <citation type="submission" date="2016-08" db="EMBL/GenBank/DDBJ databases">
        <title>New Insights into Marine Group III Euryarchaeota, from dark to light.</title>
        <authorList>
            <person name="Haro-Moreno J.M."/>
            <person name="Rodriguez-Valera F."/>
            <person name="Lopez-Garcia P."/>
            <person name="Moreira D."/>
            <person name="Martin-Cuadrado A.B."/>
        </authorList>
    </citation>
    <scope>NUCLEOTIDE SEQUENCE [LARGE SCALE GENOMIC DNA]</scope>
    <source>
        <strain evidence="3">CG-Epi2</strain>
    </source>
</reference>
<dbReference type="FunFam" id="3.40.50.720:FF:000077">
    <property type="entry name" value="L-threonine 3-dehydrogenase, mitochondrial"/>
    <property type="match status" value="1"/>
</dbReference>
<gene>
    <name evidence="3" type="ORF">BET99_05150</name>
</gene>
<dbReference type="PANTHER" id="PTHR42687:SF1">
    <property type="entry name" value="L-THREONINE 3-DEHYDROGENASE, MITOCHONDRIAL"/>
    <property type="match status" value="1"/>
</dbReference>
<evidence type="ECO:0000313" key="4">
    <source>
        <dbReference type="Proteomes" id="UP000183615"/>
    </source>
</evidence>
<name>A0A1J5TMB3_9ARCH</name>
<dbReference type="Proteomes" id="UP000183615">
    <property type="component" value="Unassembled WGS sequence"/>
</dbReference>
<comment type="similarity">
    <text evidence="1">Belongs to the NAD(P)-dependent epimerase/dehydratase family.</text>
</comment>
<comment type="caution">
    <text evidence="3">The sequence shown here is derived from an EMBL/GenBank/DDBJ whole genome shotgun (WGS) entry which is preliminary data.</text>
</comment>